<dbReference type="EMBL" id="CP013118">
    <property type="protein sequence ID" value="ALO16616.1"/>
    <property type="molecule type" value="Genomic_DNA"/>
</dbReference>
<dbReference type="AlphaFoldDB" id="A0A0S2I2E9"/>
<accession>A0A0S2I2E9</accession>
<proteinExistence type="predicted"/>
<dbReference type="STRING" id="1307839.L21SP5_02996"/>
<dbReference type="Proteomes" id="UP000064893">
    <property type="component" value="Chromosome"/>
</dbReference>
<evidence type="ECO:0000313" key="2">
    <source>
        <dbReference type="Proteomes" id="UP000064893"/>
    </source>
</evidence>
<organism evidence="1 2">
    <name type="scientific">Salinivirga cyanobacteriivorans</name>
    <dbReference type="NCBI Taxonomy" id="1307839"/>
    <lineage>
        <taxon>Bacteria</taxon>
        <taxon>Pseudomonadati</taxon>
        <taxon>Bacteroidota</taxon>
        <taxon>Bacteroidia</taxon>
        <taxon>Bacteroidales</taxon>
        <taxon>Salinivirgaceae</taxon>
        <taxon>Salinivirga</taxon>
    </lineage>
</organism>
<evidence type="ECO:0000313" key="1">
    <source>
        <dbReference type="EMBL" id="ALO16616.1"/>
    </source>
</evidence>
<gene>
    <name evidence="1" type="ORF">L21SP5_02996</name>
</gene>
<dbReference type="KEGG" id="blq:L21SP5_02996"/>
<protein>
    <submittedName>
        <fullName evidence="1">Uncharacterized protein</fullName>
    </submittedName>
</protein>
<name>A0A0S2I2E9_9BACT</name>
<keyword evidence="2" id="KW-1185">Reference proteome</keyword>
<reference evidence="1 2" key="1">
    <citation type="submission" date="2015-11" db="EMBL/GenBank/DDBJ databases">
        <title>Description and complete genome sequence of a novel strain predominating in hypersaline microbial mats and representing a new family of the Bacteriodetes phylum.</title>
        <authorList>
            <person name="Spring S."/>
            <person name="Bunk B."/>
            <person name="Sproer C."/>
            <person name="Klenk H.-P."/>
        </authorList>
    </citation>
    <scope>NUCLEOTIDE SEQUENCE [LARGE SCALE GENOMIC DNA]</scope>
    <source>
        <strain evidence="1 2">L21-Spi-D4</strain>
    </source>
</reference>
<sequence>MLNDAKQPHWGKRRCCFANYMLPLIEMFSRHERHNDNRQRTPRVPTLRTLRNLSGRCVKIIFEGVIGRRYNEANY</sequence>